<comment type="caution">
    <text evidence="1">The sequence shown here is derived from an EMBL/GenBank/DDBJ whole genome shotgun (WGS) entry which is preliminary data.</text>
</comment>
<dbReference type="EMBL" id="JAIWYP010000007">
    <property type="protein sequence ID" value="KAH3798879.1"/>
    <property type="molecule type" value="Genomic_DNA"/>
</dbReference>
<proteinExistence type="predicted"/>
<gene>
    <name evidence="1" type="ORF">DPMN_152482</name>
</gene>
<sequence length="136" mass="15813">MEERHEMLFNLRRNRGKSLEVRYLNCLPIVGYVAYARRLMRYKPSRREFTLSAFEVAVDVMVNTCPGSLDLTMLATSKTLLARGCLYEPHGKIILRHNSNTGEELQLGREEQRLFCVLFVRPLIQFGIPLKLKARK</sequence>
<dbReference type="AlphaFoldDB" id="A0A9D4FGX0"/>
<evidence type="ECO:0000313" key="2">
    <source>
        <dbReference type="Proteomes" id="UP000828390"/>
    </source>
</evidence>
<evidence type="ECO:0000313" key="1">
    <source>
        <dbReference type="EMBL" id="KAH3798879.1"/>
    </source>
</evidence>
<organism evidence="1 2">
    <name type="scientific">Dreissena polymorpha</name>
    <name type="common">Zebra mussel</name>
    <name type="synonym">Mytilus polymorpha</name>
    <dbReference type="NCBI Taxonomy" id="45954"/>
    <lineage>
        <taxon>Eukaryota</taxon>
        <taxon>Metazoa</taxon>
        <taxon>Spiralia</taxon>
        <taxon>Lophotrochozoa</taxon>
        <taxon>Mollusca</taxon>
        <taxon>Bivalvia</taxon>
        <taxon>Autobranchia</taxon>
        <taxon>Heteroconchia</taxon>
        <taxon>Euheterodonta</taxon>
        <taxon>Imparidentia</taxon>
        <taxon>Neoheterodontei</taxon>
        <taxon>Myida</taxon>
        <taxon>Dreissenoidea</taxon>
        <taxon>Dreissenidae</taxon>
        <taxon>Dreissena</taxon>
    </lineage>
</organism>
<reference evidence="1" key="1">
    <citation type="journal article" date="2019" name="bioRxiv">
        <title>The Genome of the Zebra Mussel, Dreissena polymorpha: A Resource for Invasive Species Research.</title>
        <authorList>
            <person name="McCartney M.A."/>
            <person name="Auch B."/>
            <person name="Kono T."/>
            <person name="Mallez S."/>
            <person name="Zhang Y."/>
            <person name="Obille A."/>
            <person name="Becker A."/>
            <person name="Abrahante J.E."/>
            <person name="Garbe J."/>
            <person name="Badalamenti J.P."/>
            <person name="Herman A."/>
            <person name="Mangelson H."/>
            <person name="Liachko I."/>
            <person name="Sullivan S."/>
            <person name="Sone E.D."/>
            <person name="Koren S."/>
            <person name="Silverstein K.A.T."/>
            <person name="Beckman K.B."/>
            <person name="Gohl D.M."/>
        </authorList>
    </citation>
    <scope>NUCLEOTIDE SEQUENCE</scope>
    <source>
        <strain evidence="1">Duluth1</strain>
        <tissue evidence="1">Whole animal</tissue>
    </source>
</reference>
<protein>
    <submittedName>
        <fullName evidence="1">Uncharacterized protein</fullName>
    </submittedName>
</protein>
<dbReference type="Proteomes" id="UP000828390">
    <property type="component" value="Unassembled WGS sequence"/>
</dbReference>
<reference evidence="1" key="2">
    <citation type="submission" date="2020-11" db="EMBL/GenBank/DDBJ databases">
        <authorList>
            <person name="McCartney M.A."/>
            <person name="Auch B."/>
            <person name="Kono T."/>
            <person name="Mallez S."/>
            <person name="Becker A."/>
            <person name="Gohl D.M."/>
            <person name="Silverstein K.A.T."/>
            <person name="Koren S."/>
            <person name="Bechman K.B."/>
            <person name="Herman A."/>
            <person name="Abrahante J.E."/>
            <person name="Garbe J."/>
        </authorList>
    </citation>
    <scope>NUCLEOTIDE SEQUENCE</scope>
    <source>
        <strain evidence="1">Duluth1</strain>
        <tissue evidence="1">Whole animal</tissue>
    </source>
</reference>
<accession>A0A9D4FGX0</accession>
<name>A0A9D4FGX0_DREPO</name>
<keyword evidence="2" id="KW-1185">Reference proteome</keyword>